<evidence type="ECO:0000313" key="2">
    <source>
        <dbReference type="EMBL" id="KAB8139333.1"/>
    </source>
</evidence>
<dbReference type="Proteomes" id="UP000480246">
    <property type="component" value="Unassembled WGS sequence"/>
</dbReference>
<dbReference type="EMBL" id="WEID01000004">
    <property type="protein sequence ID" value="KAB8139333.1"/>
    <property type="molecule type" value="Genomic_DNA"/>
</dbReference>
<accession>A0A7C8L1Z3</accession>
<protein>
    <submittedName>
        <fullName evidence="2">Uncharacterized protein</fullName>
    </submittedName>
</protein>
<gene>
    <name evidence="2" type="ORF">F9U64_00635</name>
</gene>
<evidence type="ECO:0000256" key="1">
    <source>
        <dbReference type="SAM" id="Phobius"/>
    </source>
</evidence>
<proteinExistence type="predicted"/>
<keyword evidence="1" id="KW-0812">Transmembrane</keyword>
<keyword evidence="3" id="KW-1185">Reference proteome</keyword>
<dbReference type="RefSeq" id="WP_153400840.1">
    <property type="nucleotide sequence ID" value="NZ_ML762424.1"/>
</dbReference>
<dbReference type="AlphaFoldDB" id="A0A7C8L1Z3"/>
<organism evidence="2 3">
    <name type="scientific">Gracilibacillus oryzae</name>
    <dbReference type="NCBI Taxonomy" id="1672701"/>
    <lineage>
        <taxon>Bacteria</taxon>
        <taxon>Bacillati</taxon>
        <taxon>Bacillota</taxon>
        <taxon>Bacilli</taxon>
        <taxon>Bacillales</taxon>
        <taxon>Bacillaceae</taxon>
        <taxon>Gracilibacillus</taxon>
    </lineage>
</organism>
<evidence type="ECO:0000313" key="3">
    <source>
        <dbReference type="Proteomes" id="UP000480246"/>
    </source>
</evidence>
<comment type="caution">
    <text evidence="2">The sequence shown here is derived from an EMBL/GenBank/DDBJ whole genome shotgun (WGS) entry which is preliminary data.</text>
</comment>
<feature type="transmembrane region" description="Helical" evidence="1">
    <location>
        <begin position="47"/>
        <end position="65"/>
    </location>
</feature>
<name>A0A7C8L1Z3_9BACI</name>
<reference evidence="2 3" key="1">
    <citation type="submission" date="2019-10" db="EMBL/GenBank/DDBJ databases">
        <title>Gracilibacillus sp. nov. isolated from rice seeds.</title>
        <authorList>
            <person name="He S."/>
        </authorList>
    </citation>
    <scope>NUCLEOTIDE SEQUENCE [LARGE SCALE GENOMIC DNA]</scope>
    <source>
        <strain evidence="2 3">TD8</strain>
    </source>
</reference>
<keyword evidence="1" id="KW-0472">Membrane</keyword>
<keyword evidence="1" id="KW-1133">Transmembrane helix</keyword>
<sequence length="240" mass="26731">MENKLKNLRNDMISSELKNIKFGSKQKHNVFQQLHEKKAKRTLLPKLISVAVTLSLLFFLGTITIDHFTSEERTNSNMNTGQEEQAAAAPAGEGTYKSILQGDVGTIVENGDVIFERVADDSLPVEETDGTMGDLEFLISLSGLDHSQQFEINGEFKYAKFWIQNTGSKSITISLEDITRKDWDVIEGFTVRIPAGETWSFYSKNALSNGTYYLNFTLGRAYMSGQSAAIIAPTLADLDR</sequence>
<dbReference type="OrthoDB" id="2881381at2"/>